<dbReference type="Proteomes" id="UP000028705">
    <property type="component" value="Unassembled WGS sequence"/>
</dbReference>
<protein>
    <recommendedName>
        <fullName evidence="2">DUF6705 domain-containing protein</fullName>
    </recommendedName>
</protein>
<keyword evidence="1" id="KW-0472">Membrane</keyword>
<dbReference type="InterPro" id="IPR046551">
    <property type="entry name" value="DUF6705"/>
</dbReference>
<accession>A0A086A7X8</accession>
<comment type="caution">
    <text evidence="3">The sequence shown here is derived from an EMBL/GenBank/DDBJ whole genome shotgun (WGS) entry which is preliminary data.</text>
</comment>
<keyword evidence="1" id="KW-1133">Transmembrane helix</keyword>
<evidence type="ECO:0000313" key="4">
    <source>
        <dbReference type="Proteomes" id="UP000028705"/>
    </source>
</evidence>
<feature type="transmembrane region" description="Helical" evidence="1">
    <location>
        <begin position="7"/>
        <end position="27"/>
    </location>
</feature>
<evidence type="ECO:0000256" key="1">
    <source>
        <dbReference type="SAM" id="Phobius"/>
    </source>
</evidence>
<dbReference type="eggNOG" id="ENOG50343VB">
    <property type="taxonomic scope" value="Bacteria"/>
</dbReference>
<organism evidence="3 4">
    <name type="scientific">Chryseobacterium soli</name>
    <dbReference type="NCBI Taxonomy" id="445961"/>
    <lineage>
        <taxon>Bacteria</taxon>
        <taxon>Pseudomonadati</taxon>
        <taxon>Bacteroidota</taxon>
        <taxon>Flavobacteriia</taxon>
        <taxon>Flavobacteriales</taxon>
        <taxon>Weeksellaceae</taxon>
        <taxon>Chryseobacterium group</taxon>
        <taxon>Chryseobacterium</taxon>
    </lineage>
</organism>
<dbReference type="STRING" id="445961.IW15_08360"/>
<gene>
    <name evidence="3" type="ORF">IW15_08360</name>
</gene>
<evidence type="ECO:0000313" key="3">
    <source>
        <dbReference type="EMBL" id="KFF12792.1"/>
    </source>
</evidence>
<evidence type="ECO:0000259" key="2">
    <source>
        <dbReference type="Pfam" id="PF20448"/>
    </source>
</evidence>
<keyword evidence="1" id="KW-0812">Transmembrane</keyword>
<reference evidence="3 4" key="1">
    <citation type="submission" date="2014-07" db="EMBL/GenBank/DDBJ databases">
        <title>Genome of Chryseobacterium soli DSM 19298.</title>
        <authorList>
            <person name="Stropko S.J."/>
            <person name="Pipes S.E."/>
            <person name="Newman J."/>
        </authorList>
    </citation>
    <scope>NUCLEOTIDE SEQUENCE [LARGE SCALE GENOMIC DNA]</scope>
    <source>
        <strain evidence="3 4">DSM 19298</strain>
    </source>
</reference>
<proteinExistence type="predicted"/>
<keyword evidence="4" id="KW-1185">Reference proteome</keyword>
<dbReference type="Pfam" id="PF20448">
    <property type="entry name" value="DUF6705"/>
    <property type="match status" value="1"/>
</dbReference>
<feature type="domain" description="DUF6705" evidence="2">
    <location>
        <begin position="34"/>
        <end position="218"/>
    </location>
</feature>
<sequence>MKFCKRVFIITSIFNIFSCAQIYPLVIQLKWSLMKKIFLFILFSVAIYTKAQQVYSLRPTEIDLPENSYQKDINNELPAYEGTWKGTWNNKIIYVNFKKILNTYNAVTKYYRDYLVARFKVTDLNGNIIFDNTNLEDNKTKIVGVNFRRYGDKYSLIYIDKDLCDTSGNIVINFTDPSKTQLNWKYNEGSNMITTDCQYYSTTPFPTALPKEIVLIKQ</sequence>
<dbReference type="EMBL" id="JPRH01000003">
    <property type="protein sequence ID" value="KFF12792.1"/>
    <property type="molecule type" value="Genomic_DNA"/>
</dbReference>
<name>A0A086A7X8_9FLAO</name>
<dbReference type="AlphaFoldDB" id="A0A086A7X8"/>